<dbReference type="SUPFAM" id="SSF53756">
    <property type="entry name" value="UDP-Glycosyltransferase/glycogen phosphorylase"/>
    <property type="match status" value="1"/>
</dbReference>
<dbReference type="Proteomes" id="UP000290848">
    <property type="component" value="Unassembled WGS sequence"/>
</dbReference>
<proteinExistence type="predicted"/>
<dbReference type="GO" id="GO:0009244">
    <property type="term" value="P:lipopolysaccharide core region biosynthetic process"/>
    <property type="evidence" value="ECO:0007669"/>
    <property type="project" value="TreeGrafter"/>
</dbReference>
<accession>A0A4V1KI84</accession>
<protein>
    <submittedName>
        <fullName evidence="3">Glycosyltransferase family 9 protein</fullName>
    </submittedName>
</protein>
<dbReference type="CDD" id="cd03789">
    <property type="entry name" value="GT9_LPS_heptosyltransferase"/>
    <property type="match status" value="1"/>
</dbReference>
<evidence type="ECO:0000256" key="1">
    <source>
        <dbReference type="ARBA" id="ARBA00022676"/>
    </source>
</evidence>
<dbReference type="PANTHER" id="PTHR30160">
    <property type="entry name" value="TETRAACYLDISACCHARIDE 4'-KINASE-RELATED"/>
    <property type="match status" value="1"/>
</dbReference>
<dbReference type="EMBL" id="RXOC01000006">
    <property type="protein sequence ID" value="RXF69802.1"/>
    <property type="molecule type" value="Genomic_DNA"/>
</dbReference>
<dbReference type="AlphaFoldDB" id="A0A4V1KI84"/>
<dbReference type="RefSeq" id="WP_128769504.1">
    <property type="nucleotide sequence ID" value="NZ_RXOC01000006.1"/>
</dbReference>
<evidence type="ECO:0000313" key="4">
    <source>
        <dbReference type="Proteomes" id="UP000290848"/>
    </source>
</evidence>
<sequence length="367" mass="41099">MLKEDWKSCKNILCVRPDNMGDLLMSVPAIRALKECSGAKITVLTSSMAAGIAPMIPEIDEVIVFDLPWVKAKAPLAADSLNEVIKEIQERDFDAAVVFTVYSQNPLPTVMQAYLAGIPKRLGYCRENPYELLTDWVPDKEPYSLIKHQVRRDLDLVARVGALTSNEKLFIEVDESRWTTLSAKLQTLHIDTERPWIILHPGVSERKREFPQELWIEAGVALAKDYQLLITGGPSEKYLTDELKKGIGERAFSLAGELELLEFILLVKKAPLVISVNTGTIHLAAATQTPVVVLYALTNPQHFPWKTTGKVLTFDVPEEMRSRNEIINFVNEKYFSVPAPMVKPQEIVDAVRTILSGDGELIPELPI</sequence>
<dbReference type="GO" id="GO:0005829">
    <property type="term" value="C:cytosol"/>
    <property type="evidence" value="ECO:0007669"/>
    <property type="project" value="TreeGrafter"/>
</dbReference>
<keyword evidence="2 3" id="KW-0808">Transferase</keyword>
<dbReference type="InterPro" id="IPR051199">
    <property type="entry name" value="LPS_LOS_Heptosyltrfase"/>
</dbReference>
<name>A0A4V1KI84_9SPHI</name>
<keyword evidence="1" id="KW-0328">Glycosyltransferase</keyword>
<evidence type="ECO:0000256" key="2">
    <source>
        <dbReference type="ARBA" id="ARBA00022679"/>
    </source>
</evidence>
<dbReference type="GO" id="GO:0008713">
    <property type="term" value="F:ADP-heptose-lipopolysaccharide heptosyltransferase activity"/>
    <property type="evidence" value="ECO:0007669"/>
    <property type="project" value="TreeGrafter"/>
</dbReference>
<organism evidence="3 4">
    <name type="scientific">Arcticibacter tournemirensis</name>
    <dbReference type="NCBI Taxonomy" id="699437"/>
    <lineage>
        <taxon>Bacteria</taxon>
        <taxon>Pseudomonadati</taxon>
        <taxon>Bacteroidota</taxon>
        <taxon>Sphingobacteriia</taxon>
        <taxon>Sphingobacteriales</taxon>
        <taxon>Sphingobacteriaceae</taxon>
        <taxon>Arcticibacter</taxon>
    </lineage>
</organism>
<gene>
    <name evidence="3" type="ORF">EKH83_11165</name>
</gene>
<dbReference type="Gene3D" id="3.40.50.2000">
    <property type="entry name" value="Glycogen Phosphorylase B"/>
    <property type="match status" value="2"/>
</dbReference>
<evidence type="ECO:0000313" key="3">
    <source>
        <dbReference type="EMBL" id="RXF69802.1"/>
    </source>
</evidence>
<comment type="caution">
    <text evidence="3">The sequence shown here is derived from an EMBL/GenBank/DDBJ whole genome shotgun (WGS) entry which is preliminary data.</text>
</comment>
<dbReference type="InterPro" id="IPR002201">
    <property type="entry name" value="Glyco_trans_9"/>
</dbReference>
<reference evidence="3 4" key="1">
    <citation type="submission" date="2018-12" db="EMBL/GenBank/DDBJ databases">
        <title>The Draft Genome Sequence of the Soil Bacterium Pedobacter tournemirensis R1.</title>
        <authorList>
            <person name="He J."/>
        </authorList>
    </citation>
    <scope>NUCLEOTIDE SEQUENCE [LARGE SCALE GENOMIC DNA]</scope>
    <source>
        <strain evidence="3 4">R1</strain>
    </source>
</reference>
<dbReference type="Pfam" id="PF01075">
    <property type="entry name" value="Glyco_transf_9"/>
    <property type="match status" value="1"/>
</dbReference>